<evidence type="ECO:0000259" key="9">
    <source>
        <dbReference type="Pfam" id="PF05504"/>
    </source>
</evidence>
<evidence type="ECO:0000259" key="10">
    <source>
        <dbReference type="Pfam" id="PF25198"/>
    </source>
</evidence>
<dbReference type="PANTHER" id="PTHR35789:SF1">
    <property type="entry name" value="SPORE GERMINATION PROTEIN B3"/>
    <property type="match status" value="1"/>
</dbReference>
<feature type="domain" description="Spore germination protein N-terminal" evidence="10">
    <location>
        <begin position="33"/>
        <end position="199"/>
    </location>
</feature>
<organism evidence="11 12">
    <name type="scientific">Clostridium omnivorum</name>
    <dbReference type="NCBI Taxonomy" id="1604902"/>
    <lineage>
        <taxon>Bacteria</taxon>
        <taxon>Bacillati</taxon>
        <taxon>Bacillota</taxon>
        <taxon>Clostridia</taxon>
        <taxon>Eubacteriales</taxon>
        <taxon>Clostridiaceae</taxon>
        <taxon>Clostridium</taxon>
    </lineage>
</organism>
<dbReference type="NCBIfam" id="TIGR02887">
    <property type="entry name" value="spore_ger_x_C"/>
    <property type="match status" value="1"/>
</dbReference>
<dbReference type="Gene3D" id="3.30.300.210">
    <property type="entry name" value="Nutrient germinant receptor protein C, domain 3"/>
    <property type="match status" value="1"/>
</dbReference>
<dbReference type="InterPro" id="IPR057336">
    <property type="entry name" value="GerAC_N"/>
</dbReference>
<keyword evidence="3" id="KW-0309">Germination</keyword>
<keyword evidence="5 8" id="KW-0472">Membrane</keyword>
<dbReference type="InterPro" id="IPR046953">
    <property type="entry name" value="Spore_GerAC-like_C"/>
</dbReference>
<evidence type="ECO:0000256" key="2">
    <source>
        <dbReference type="ARBA" id="ARBA00007886"/>
    </source>
</evidence>
<dbReference type="Pfam" id="PF05504">
    <property type="entry name" value="Spore_GerAC"/>
    <property type="match status" value="1"/>
</dbReference>
<keyword evidence="8" id="KW-1133">Transmembrane helix</keyword>
<reference evidence="11 12" key="1">
    <citation type="journal article" date="2024" name="Int. J. Syst. Evol. Microbiol.">
        <title>Clostridium omnivorum sp. nov., isolated from anoxic soil under the treatment of reductive soil disinfestation.</title>
        <authorList>
            <person name="Ueki A."/>
            <person name="Tonouchi A."/>
            <person name="Kaku N."/>
            <person name="Honma S."/>
            <person name="Ueki K."/>
        </authorList>
    </citation>
    <scope>NUCLEOTIDE SEQUENCE [LARGE SCALE GENOMIC DNA]</scope>
    <source>
        <strain evidence="11 12">E14</strain>
    </source>
</reference>
<dbReference type="InterPro" id="IPR008844">
    <property type="entry name" value="Spore_GerAC-like"/>
</dbReference>
<evidence type="ECO:0000256" key="7">
    <source>
        <dbReference type="ARBA" id="ARBA00023288"/>
    </source>
</evidence>
<dbReference type="Pfam" id="PF25198">
    <property type="entry name" value="Spore_GerAC_N"/>
    <property type="match status" value="1"/>
</dbReference>
<proteinExistence type="inferred from homology"/>
<evidence type="ECO:0000256" key="3">
    <source>
        <dbReference type="ARBA" id="ARBA00022544"/>
    </source>
</evidence>
<dbReference type="Proteomes" id="UP001208567">
    <property type="component" value="Unassembled WGS sequence"/>
</dbReference>
<feature type="domain" description="Spore germination GerAC-like C-terminal" evidence="9">
    <location>
        <begin position="208"/>
        <end position="369"/>
    </location>
</feature>
<keyword evidence="6" id="KW-0564">Palmitate</keyword>
<gene>
    <name evidence="11" type="primary">gerKC_2</name>
    <name evidence="11" type="ORF">bsdE14_03130</name>
</gene>
<comment type="subcellular location">
    <subcellularLocation>
        <location evidence="1">Membrane</location>
        <topology evidence="1">Lipid-anchor</topology>
    </subcellularLocation>
</comment>
<keyword evidence="8" id="KW-0812">Transmembrane</keyword>
<comment type="caution">
    <text evidence="11">The sequence shown here is derived from an EMBL/GenBank/DDBJ whole genome shotgun (WGS) entry which is preliminary data.</text>
</comment>
<evidence type="ECO:0000313" key="12">
    <source>
        <dbReference type="Proteomes" id="UP001208567"/>
    </source>
</evidence>
<protein>
    <recommendedName>
        <fullName evidence="13">Ger(X)C family spore germination protein</fullName>
    </recommendedName>
</protein>
<evidence type="ECO:0000313" key="11">
    <source>
        <dbReference type="EMBL" id="GLC28903.1"/>
    </source>
</evidence>
<feature type="transmembrane region" description="Helical" evidence="8">
    <location>
        <begin position="7"/>
        <end position="24"/>
    </location>
</feature>
<keyword evidence="4" id="KW-0732">Signal</keyword>
<evidence type="ECO:0000256" key="4">
    <source>
        <dbReference type="ARBA" id="ARBA00022729"/>
    </source>
</evidence>
<evidence type="ECO:0000256" key="6">
    <source>
        <dbReference type="ARBA" id="ARBA00023139"/>
    </source>
</evidence>
<evidence type="ECO:0000256" key="5">
    <source>
        <dbReference type="ARBA" id="ARBA00023136"/>
    </source>
</evidence>
<comment type="similarity">
    <text evidence="2">Belongs to the GerABKC lipoprotein family.</text>
</comment>
<dbReference type="EMBL" id="BRXR01000001">
    <property type="protein sequence ID" value="GLC28903.1"/>
    <property type="molecule type" value="Genomic_DNA"/>
</dbReference>
<keyword evidence="7" id="KW-0449">Lipoprotein</keyword>
<dbReference type="PANTHER" id="PTHR35789">
    <property type="entry name" value="SPORE GERMINATION PROTEIN B3"/>
    <property type="match status" value="1"/>
</dbReference>
<evidence type="ECO:0008006" key="13">
    <source>
        <dbReference type="Google" id="ProtNLM"/>
    </source>
</evidence>
<accession>A0ABQ5N112</accession>
<name>A0ABQ5N112_9CLOT</name>
<keyword evidence="12" id="KW-1185">Reference proteome</keyword>
<evidence type="ECO:0000256" key="8">
    <source>
        <dbReference type="SAM" id="Phobius"/>
    </source>
</evidence>
<evidence type="ECO:0000256" key="1">
    <source>
        <dbReference type="ARBA" id="ARBA00004635"/>
    </source>
</evidence>
<dbReference type="InterPro" id="IPR038501">
    <property type="entry name" value="Spore_GerAC_C_sf"/>
</dbReference>
<sequence length="373" mass="42441">MKAYKDKALIFILCIIVLAIFFVGPKKKLQNVEDLDIYVGIGSGFEITSKGSGEYTVLAAANMYKEDESVATGIRVGRGRTVGKTREDRQRKTGKTFFLGLIKIYVYDEEYAKKGIRPTLDIVFKNPIIDENAYMVVCKGKNENYFKSSLPGIENPSEYMSDMVKNSVSYNFFKENYTFRNVLLSLEAEGRNAVVPYISMDSNGIKISGMAVFNKDKLMTVLDMNDTRIMNMLRENKVRGALTLQDSASKSVNYMAKTNRKVKCVKVGDKYSFTIDLKLDGEILDNEMYANLTKDPKIMKKFESDMENHVEEECNRFIDKMQNQFKYDFLQLGWVASAKYGKETGVDWNDIVSNSNIKVNVKVKVTNVGRGQY</sequence>
<dbReference type="RefSeq" id="WP_264848177.1">
    <property type="nucleotide sequence ID" value="NZ_BRXR01000001.1"/>
</dbReference>